<dbReference type="EMBL" id="MAPZ01000027">
    <property type="protein sequence ID" value="OBY09687.1"/>
    <property type="molecule type" value="Genomic_DNA"/>
</dbReference>
<keyword evidence="1" id="KW-0472">Membrane</keyword>
<feature type="transmembrane region" description="Helical" evidence="1">
    <location>
        <begin position="12"/>
        <end position="32"/>
    </location>
</feature>
<dbReference type="eggNOG" id="ENOG50324ZX">
    <property type="taxonomic scope" value="Bacteria"/>
</dbReference>
<evidence type="ECO:0000313" key="2">
    <source>
        <dbReference type="EMBL" id="OBY09687.1"/>
    </source>
</evidence>
<reference evidence="2 3" key="1">
    <citation type="submission" date="2016-06" db="EMBL/GenBank/DDBJ databases">
        <authorList>
            <person name="Kjaerup R.B."/>
            <person name="Dalgaard T.S."/>
            <person name="Juul-Madsen H.R."/>
        </authorList>
    </citation>
    <scope>NUCLEOTIDE SEQUENCE [LARGE SCALE GENOMIC DNA]</scope>
    <source>
        <strain evidence="2 3">373-A1</strain>
    </source>
</reference>
<proteinExistence type="predicted"/>
<dbReference type="Proteomes" id="UP000092714">
    <property type="component" value="Unassembled WGS sequence"/>
</dbReference>
<dbReference type="AlphaFoldDB" id="A0A174IJZ1"/>
<protein>
    <submittedName>
        <fullName evidence="2">Uncharacterized protein</fullName>
    </submittedName>
</protein>
<feature type="transmembrane region" description="Helical" evidence="1">
    <location>
        <begin position="38"/>
        <end position="56"/>
    </location>
</feature>
<sequence length="71" mass="7547">MLDKLSLTDKECEYLAKGIAIGVGCGVFVGAIVGNVALTFSIGGVAGIIGSLFYSWHMKRRNKAKKSINID</sequence>
<accession>A0A174IJZ1</accession>
<comment type="caution">
    <text evidence="2">The sequence shown here is derived from an EMBL/GenBank/DDBJ whole genome shotgun (WGS) entry which is preliminary data.</text>
</comment>
<keyword evidence="3" id="KW-1185">Reference proteome</keyword>
<evidence type="ECO:0000313" key="3">
    <source>
        <dbReference type="Proteomes" id="UP000092714"/>
    </source>
</evidence>
<dbReference type="OrthoDB" id="1934893at2"/>
<evidence type="ECO:0000256" key="1">
    <source>
        <dbReference type="SAM" id="Phobius"/>
    </source>
</evidence>
<organism evidence="2 3">
    <name type="scientific">Clostridium paraputrificum</name>
    <dbReference type="NCBI Taxonomy" id="29363"/>
    <lineage>
        <taxon>Bacteria</taxon>
        <taxon>Bacillati</taxon>
        <taxon>Bacillota</taxon>
        <taxon>Clostridia</taxon>
        <taxon>Eubacteriales</taxon>
        <taxon>Clostridiaceae</taxon>
        <taxon>Clostridium</taxon>
    </lineage>
</organism>
<dbReference type="RefSeq" id="WP_027099251.1">
    <property type="nucleotide sequence ID" value="NZ_CABHIH010000010.1"/>
</dbReference>
<name>A0A174IJZ1_9CLOT</name>
<dbReference type="GeneID" id="42777098"/>
<gene>
    <name evidence="2" type="ORF">CP373A1_14550</name>
</gene>
<keyword evidence="1" id="KW-1133">Transmembrane helix</keyword>
<keyword evidence="1" id="KW-0812">Transmembrane</keyword>